<reference evidence="9" key="1">
    <citation type="submission" date="2024-07" db="EMBL/GenBank/DDBJ databases">
        <authorList>
            <person name="Yu S.T."/>
        </authorList>
    </citation>
    <scope>NUCLEOTIDE SEQUENCE</scope>
    <source>
        <strain evidence="9">R35</strain>
    </source>
</reference>
<evidence type="ECO:0000256" key="1">
    <source>
        <dbReference type="ARBA" id="ARBA00009104"/>
    </source>
</evidence>
<organism evidence="9">
    <name type="scientific">Streptomyces sp. R35</name>
    <dbReference type="NCBI Taxonomy" id="3238630"/>
    <lineage>
        <taxon>Bacteria</taxon>
        <taxon>Bacillati</taxon>
        <taxon>Actinomycetota</taxon>
        <taxon>Actinomycetes</taxon>
        <taxon>Kitasatosporales</taxon>
        <taxon>Streptomycetaceae</taxon>
        <taxon>Streptomyces</taxon>
    </lineage>
</organism>
<sequence>MTPDHGPETGLAPEYRTLYRELQGRISFGGDLGPSDRDTFGQFREGVLWTPERERMHAAILDDFKSRCEGLPRDGHAALFTAGAPGSGKGGALRGLAEWQGQDSELGRALAEVHGVDVRDYVVLDPDELKVAIFEHGGAPQLDPQTRELPDGRQVSPAEMASLTHRESAYLLGVVEQWARSEGHNLLYDTLLRDGDRTGKLLEDLRQDGYDKRVLMSVEVPVEQCLAQNANRWQQGRAEFDAGRDWYGGRMAPEGMIKDIYAQSGSGRGFSIGRENAEKLVESKLATGLITSERGNFGVPTATGAPTTGQGAPTTGQGPAVRTGGPVEASPAFQQNDATIRTAAASRIRSGSGTAAVPGAATNNAASAAASRVPRPAQAPGGGGGPAR</sequence>
<dbReference type="EMBL" id="CP163440">
    <property type="protein sequence ID" value="XDQ64661.1"/>
    <property type="molecule type" value="Genomic_DNA"/>
</dbReference>
<feature type="region of interest" description="Disordered" evidence="7">
    <location>
        <begin position="292"/>
        <end position="334"/>
    </location>
</feature>
<dbReference type="Pfam" id="PF06414">
    <property type="entry name" value="Zeta_toxin"/>
    <property type="match status" value="1"/>
</dbReference>
<accession>A0AB39SCN1</accession>
<keyword evidence="4" id="KW-0067">ATP-binding</keyword>
<evidence type="ECO:0000256" key="2">
    <source>
        <dbReference type="ARBA" id="ARBA00011963"/>
    </source>
</evidence>
<evidence type="ECO:0000256" key="4">
    <source>
        <dbReference type="ARBA" id="ARBA00022840"/>
    </source>
</evidence>
<evidence type="ECO:0000256" key="5">
    <source>
        <dbReference type="ARBA" id="ARBA00032897"/>
    </source>
</evidence>
<comment type="catalytic activity">
    <reaction evidence="6">
        <text>UDP-N-acetyl-alpha-D-glucosamine + ATP = UDP-N-acetyl-alpha-D-glucosamine 3'-phosphate + ADP + H(+)</text>
        <dbReference type="Rhea" id="RHEA:32671"/>
        <dbReference type="ChEBI" id="CHEBI:15378"/>
        <dbReference type="ChEBI" id="CHEBI:30616"/>
        <dbReference type="ChEBI" id="CHEBI:57705"/>
        <dbReference type="ChEBI" id="CHEBI:64353"/>
        <dbReference type="ChEBI" id="CHEBI:456216"/>
        <dbReference type="EC" id="2.7.1.176"/>
    </reaction>
</comment>
<dbReference type="GO" id="GO:0016301">
    <property type="term" value="F:kinase activity"/>
    <property type="evidence" value="ECO:0007669"/>
    <property type="project" value="InterPro"/>
</dbReference>
<dbReference type="InterPro" id="IPR027417">
    <property type="entry name" value="P-loop_NTPase"/>
</dbReference>
<feature type="region of interest" description="Disordered" evidence="7">
    <location>
        <begin position="349"/>
        <end position="388"/>
    </location>
</feature>
<dbReference type="InterPro" id="IPR010488">
    <property type="entry name" value="Zeta_toxin_domain"/>
</dbReference>
<gene>
    <name evidence="9" type="ORF">AB5J50_29685</name>
</gene>
<keyword evidence="3" id="KW-0547">Nucleotide-binding</keyword>
<evidence type="ECO:0000259" key="8">
    <source>
        <dbReference type="Pfam" id="PF06414"/>
    </source>
</evidence>
<name>A0AB39SCN1_9ACTN</name>
<proteinExistence type="inferred from homology"/>
<feature type="compositionally biased region" description="Low complexity" evidence="7">
    <location>
        <begin position="349"/>
        <end position="379"/>
    </location>
</feature>
<comment type="similarity">
    <text evidence="1">Belongs to the zeta toxin family.</text>
</comment>
<feature type="compositionally biased region" description="Low complexity" evidence="7">
    <location>
        <begin position="300"/>
        <end position="320"/>
    </location>
</feature>
<evidence type="ECO:0000313" key="9">
    <source>
        <dbReference type="EMBL" id="XDQ64661.1"/>
    </source>
</evidence>
<dbReference type="RefSeq" id="WP_369261262.1">
    <property type="nucleotide sequence ID" value="NZ_CP163440.1"/>
</dbReference>
<evidence type="ECO:0000256" key="7">
    <source>
        <dbReference type="SAM" id="MobiDB-lite"/>
    </source>
</evidence>
<dbReference type="EC" id="2.7.1.176" evidence="2"/>
<evidence type="ECO:0000256" key="6">
    <source>
        <dbReference type="ARBA" id="ARBA00048178"/>
    </source>
</evidence>
<dbReference type="AlphaFoldDB" id="A0AB39SCN1"/>
<protein>
    <recommendedName>
        <fullName evidence="5">UDP-N-acetylglucosamine kinase</fullName>
        <ecNumber evidence="2">2.7.1.176</ecNumber>
    </recommendedName>
    <alternativeName>
        <fullName evidence="5">UDP-N-acetylglucosamine kinase</fullName>
    </alternativeName>
</protein>
<dbReference type="Gene3D" id="3.40.50.300">
    <property type="entry name" value="P-loop containing nucleotide triphosphate hydrolases"/>
    <property type="match status" value="1"/>
</dbReference>
<evidence type="ECO:0000256" key="3">
    <source>
        <dbReference type="ARBA" id="ARBA00022741"/>
    </source>
</evidence>
<dbReference type="GO" id="GO:0005524">
    <property type="term" value="F:ATP binding"/>
    <property type="evidence" value="ECO:0007669"/>
    <property type="project" value="UniProtKB-KW"/>
</dbReference>
<feature type="domain" description="Zeta toxin" evidence="8">
    <location>
        <begin position="77"/>
        <end position="254"/>
    </location>
</feature>